<organism evidence="1 2">
    <name type="scientific">Couchioplanes caeruleus subsp. caeruleus</name>
    <dbReference type="NCBI Taxonomy" id="56427"/>
    <lineage>
        <taxon>Bacteria</taxon>
        <taxon>Bacillati</taxon>
        <taxon>Actinomycetota</taxon>
        <taxon>Actinomycetes</taxon>
        <taxon>Micromonosporales</taxon>
        <taxon>Micromonosporaceae</taxon>
        <taxon>Couchioplanes</taxon>
    </lineage>
</organism>
<name>A0A1K0GB10_9ACTN</name>
<dbReference type="RefSeq" id="WP_071804718.1">
    <property type="nucleotide sequence ID" value="NZ_MEIA01000098.1"/>
</dbReference>
<keyword evidence="2" id="KW-1185">Reference proteome</keyword>
<reference evidence="1 2" key="1">
    <citation type="submission" date="2016-09" db="EMBL/GenBank/DDBJ databases">
        <title>Couchioplanes caeruleus draft genome sequence.</title>
        <authorList>
            <person name="Sheehan J."/>
            <person name="Caffrey P."/>
        </authorList>
    </citation>
    <scope>NUCLEOTIDE SEQUENCE [LARGE SCALE GENOMIC DNA]</scope>
    <source>
        <strain evidence="1 2">DSM 43634</strain>
    </source>
</reference>
<dbReference type="AlphaFoldDB" id="A0A1K0GB10"/>
<gene>
    <name evidence="1" type="ORF">BG844_09655</name>
</gene>
<protein>
    <submittedName>
        <fullName evidence="1">Uncharacterized protein</fullName>
    </submittedName>
</protein>
<comment type="caution">
    <text evidence="1">The sequence shown here is derived from an EMBL/GenBank/DDBJ whole genome shotgun (WGS) entry which is preliminary data.</text>
</comment>
<dbReference type="Proteomes" id="UP000182486">
    <property type="component" value="Unassembled WGS sequence"/>
</dbReference>
<evidence type="ECO:0000313" key="1">
    <source>
        <dbReference type="EMBL" id="OJF14434.1"/>
    </source>
</evidence>
<dbReference type="EMBL" id="MEIA01000098">
    <property type="protein sequence ID" value="OJF14434.1"/>
    <property type="molecule type" value="Genomic_DNA"/>
</dbReference>
<proteinExistence type="predicted"/>
<sequence>MSDKTGAPRSTRGGSGAIIGGLAVGALLGTPVAASAATAAEPPAIVTEVGTTVRACQAPRIAADESVTTIREQFQLSFTAGAVTPVRTDLAPIICDPH</sequence>
<evidence type="ECO:0000313" key="2">
    <source>
        <dbReference type="Proteomes" id="UP000182486"/>
    </source>
</evidence>
<accession>A0A1K0GB10</accession>